<dbReference type="PRINTS" id="PR00755">
    <property type="entry name" value="AFLATOXINBRP"/>
</dbReference>
<keyword evidence="3" id="KW-0238">DNA-binding</keyword>
<evidence type="ECO:0000313" key="8">
    <source>
        <dbReference type="EMBL" id="CAF9936270.1"/>
    </source>
</evidence>
<evidence type="ECO:0000256" key="3">
    <source>
        <dbReference type="ARBA" id="ARBA00023125"/>
    </source>
</evidence>
<evidence type="ECO:0000256" key="6">
    <source>
        <dbReference type="SAM" id="MobiDB-lite"/>
    </source>
</evidence>
<dbReference type="GO" id="GO:0008270">
    <property type="term" value="F:zinc ion binding"/>
    <property type="evidence" value="ECO:0007669"/>
    <property type="project" value="InterPro"/>
</dbReference>
<organism evidence="8 9">
    <name type="scientific">Heterodermia speciosa</name>
    <dbReference type="NCBI Taxonomy" id="116794"/>
    <lineage>
        <taxon>Eukaryota</taxon>
        <taxon>Fungi</taxon>
        <taxon>Dikarya</taxon>
        <taxon>Ascomycota</taxon>
        <taxon>Pezizomycotina</taxon>
        <taxon>Lecanoromycetes</taxon>
        <taxon>OSLEUM clade</taxon>
        <taxon>Lecanoromycetidae</taxon>
        <taxon>Caliciales</taxon>
        <taxon>Physciaceae</taxon>
        <taxon>Heterodermia</taxon>
    </lineage>
</organism>
<dbReference type="EMBL" id="CAJPDS010000090">
    <property type="protein sequence ID" value="CAF9936270.1"/>
    <property type="molecule type" value="Genomic_DNA"/>
</dbReference>
<dbReference type="PANTHER" id="PTHR31069">
    <property type="entry name" value="OLEATE-ACTIVATED TRANSCRIPTION FACTOR 1-RELATED"/>
    <property type="match status" value="1"/>
</dbReference>
<gene>
    <name evidence="8" type="ORF">HETSPECPRED_010285</name>
</gene>
<dbReference type="Pfam" id="PF08493">
    <property type="entry name" value="AflR"/>
    <property type="match status" value="1"/>
</dbReference>
<keyword evidence="1" id="KW-0479">Metal-binding</keyword>
<protein>
    <recommendedName>
        <fullName evidence="7">Zn(2)-C6 fungal-type domain-containing protein</fullName>
    </recommendedName>
</protein>
<evidence type="ECO:0000256" key="5">
    <source>
        <dbReference type="ARBA" id="ARBA00023242"/>
    </source>
</evidence>
<dbReference type="PANTHER" id="PTHR31069:SF31">
    <property type="entry name" value="MONODICTYPHENONE CLUSTER TRANSCRIPTION FACTOR-RELATED"/>
    <property type="match status" value="1"/>
</dbReference>
<evidence type="ECO:0000259" key="7">
    <source>
        <dbReference type="PROSITE" id="PS50048"/>
    </source>
</evidence>
<dbReference type="Pfam" id="PF00172">
    <property type="entry name" value="Zn_clus"/>
    <property type="match status" value="1"/>
</dbReference>
<keyword evidence="4" id="KW-0804">Transcription</keyword>
<evidence type="ECO:0000256" key="1">
    <source>
        <dbReference type="ARBA" id="ARBA00022723"/>
    </source>
</evidence>
<dbReference type="GO" id="GO:0003677">
    <property type="term" value="F:DNA binding"/>
    <property type="evidence" value="ECO:0007669"/>
    <property type="project" value="UniProtKB-KW"/>
</dbReference>
<evidence type="ECO:0000313" key="9">
    <source>
        <dbReference type="Proteomes" id="UP000664521"/>
    </source>
</evidence>
<feature type="region of interest" description="Disordered" evidence="6">
    <location>
        <begin position="1"/>
        <end position="24"/>
    </location>
</feature>
<dbReference type="InterPro" id="IPR001138">
    <property type="entry name" value="Zn2Cys6_DnaBD"/>
</dbReference>
<dbReference type="SUPFAM" id="SSF57701">
    <property type="entry name" value="Zn2/Cys6 DNA-binding domain"/>
    <property type="match status" value="1"/>
</dbReference>
<dbReference type="Proteomes" id="UP000664521">
    <property type="component" value="Unassembled WGS sequence"/>
</dbReference>
<keyword evidence="5" id="KW-0539">Nucleus</keyword>
<dbReference type="PROSITE" id="PS50048">
    <property type="entry name" value="ZN2_CY6_FUNGAL_2"/>
    <property type="match status" value="1"/>
</dbReference>
<dbReference type="GO" id="GO:0045122">
    <property type="term" value="P:aflatoxin biosynthetic process"/>
    <property type="evidence" value="ECO:0007669"/>
    <property type="project" value="InterPro"/>
</dbReference>
<dbReference type="SMART" id="SM00066">
    <property type="entry name" value="GAL4"/>
    <property type="match status" value="1"/>
</dbReference>
<dbReference type="OrthoDB" id="2328572at2759"/>
<dbReference type="InterPro" id="IPR036864">
    <property type="entry name" value="Zn2-C6_fun-type_DNA-bd_sf"/>
</dbReference>
<dbReference type="GO" id="GO:0005634">
    <property type="term" value="C:nucleus"/>
    <property type="evidence" value="ECO:0007669"/>
    <property type="project" value="InterPro"/>
</dbReference>
<dbReference type="Gene3D" id="4.10.240.10">
    <property type="entry name" value="Zn(2)-C6 fungal-type DNA-binding domain"/>
    <property type="match status" value="1"/>
</dbReference>
<dbReference type="GO" id="GO:0000981">
    <property type="term" value="F:DNA-binding transcription factor activity, RNA polymerase II-specific"/>
    <property type="evidence" value="ECO:0007669"/>
    <property type="project" value="InterPro"/>
</dbReference>
<feature type="compositionally biased region" description="Polar residues" evidence="6">
    <location>
        <begin position="215"/>
        <end position="239"/>
    </location>
</feature>
<dbReference type="InterPro" id="IPR013700">
    <property type="entry name" value="AflR"/>
</dbReference>
<feature type="domain" description="Zn(2)-C6 fungal-type" evidence="7">
    <location>
        <begin position="30"/>
        <end position="60"/>
    </location>
</feature>
<proteinExistence type="predicted"/>
<evidence type="ECO:0000256" key="4">
    <source>
        <dbReference type="ARBA" id="ARBA00023163"/>
    </source>
</evidence>
<accession>A0A8H3G5N9</accession>
<dbReference type="AlphaFoldDB" id="A0A8H3G5N9"/>
<evidence type="ECO:0000256" key="2">
    <source>
        <dbReference type="ARBA" id="ARBA00023015"/>
    </source>
</evidence>
<comment type="caution">
    <text evidence="8">The sequence shown here is derived from an EMBL/GenBank/DDBJ whole genome shotgun (WGS) entry which is preliminary data.</text>
</comment>
<keyword evidence="2" id="KW-0805">Transcription regulation</keyword>
<dbReference type="InterPro" id="IPR050675">
    <property type="entry name" value="OAF3"/>
</dbReference>
<dbReference type="CDD" id="cd00067">
    <property type="entry name" value="GAL4"/>
    <property type="match status" value="1"/>
</dbReference>
<name>A0A8H3G5N9_9LECA</name>
<feature type="region of interest" description="Disordered" evidence="6">
    <location>
        <begin position="214"/>
        <end position="239"/>
    </location>
</feature>
<reference evidence="8" key="1">
    <citation type="submission" date="2021-03" db="EMBL/GenBank/DDBJ databases">
        <authorList>
            <person name="Tagirdzhanova G."/>
        </authorList>
    </citation>
    <scope>NUCLEOTIDE SEQUENCE</scope>
</reference>
<sequence>MNSPTFRLPTPATPTRRHSTARATPKLRDSCRACGSSKLKCGKEKPTCSRCAKRGLACEYVATRRGGRKHEHKPSISNGIEPPSNTISTDITTQAFPPLSDWFASDSTNSTTATLSSPVIIQHYSTPTTSGPSSSLFADFDFPLNQPLTNELDDFATSSPSFSVPLATDTDILGQAHFFNTDLDSSSNSSTTLFDTFPEVGDSISELFALPKTCSPPNSRASSTDEPQSQQALHPPDSSNSCMIRALDLIKEFSLSVSTAYTLPPVQIPTDPTDLTSIKVGIAKAERSLEAVSSMLECSCSQDGYLLSIMSLIVFKVLDCYAGAASGKTCDSPLPLPLSAVQTPLTAHSRQSSHAESSEIPSSQYFDSANPACMAAQLVLSELYRVQRFVNQLSTKLKARAAIMNGMQEIYGYENTDSEAMLPLSAAMLKQFEVDLRKRLHGLSLNIVEGLNKR</sequence>
<keyword evidence="9" id="KW-1185">Reference proteome</keyword>